<reference evidence="8" key="1">
    <citation type="submission" date="2018-11" db="EMBL/GenBank/DDBJ databases">
        <authorList>
            <consortium name="Pathogen Informatics"/>
        </authorList>
    </citation>
    <scope>NUCLEOTIDE SEQUENCE</scope>
</reference>
<dbReference type="GO" id="GO:0000166">
    <property type="term" value="F:nucleotide binding"/>
    <property type="evidence" value="ECO:0007669"/>
    <property type="project" value="UniProtKB-KW"/>
</dbReference>
<evidence type="ECO:0000259" key="7">
    <source>
        <dbReference type="PROSITE" id="PS50125"/>
    </source>
</evidence>
<dbReference type="GO" id="GO:0004383">
    <property type="term" value="F:guanylate cyclase activity"/>
    <property type="evidence" value="ECO:0007669"/>
    <property type="project" value="TreeGrafter"/>
</dbReference>
<dbReference type="OrthoDB" id="60033at2759"/>
<evidence type="ECO:0000313" key="9">
    <source>
        <dbReference type="Proteomes" id="UP000784294"/>
    </source>
</evidence>
<dbReference type="EMBL" id="CAAALY010016303">
    <property type="protein sequence ID" value="VEL12934.1"/>
    <property type="molecule type" value="Genomic_DNA"/>
</dbReference>
<evidence type="ECO:0000256" key="4">
    <source>
        <dbReference type="ARBA" id="ARBA00022989"/>
    </source>
</evidence>
<evidence type="ECO:0000256" key="3">
    <source>
        <dbReference type="ARBA" id="ARBA00022741"/>
    </source>
</evidence>
<evidence type="ECO:0000313" key="8">
    <source>
        <dbReference type="EMBL" id="VEL12934.1"/>
    </source>
</evidence>
<dbReference type="InterPro" id="IPR050401">
    <property type="entry name" value="Cyclic_nucleotide_synthase"/>
</dbReference>
<dbReference type="GO" id="GO:0005886">
    <property type="term" value="C:plasma membrane"/>
    <property type="evidence" value="ECO:0007669"/>
    <property type="project" value="TreeGrafter"/>
</dbReference>
<keyword evidence="5" id="KW-0472">Membrane</keyword>
<dbReference type="GO" id="GO:0004016">
    <property type="term" value="F:adenylate cyclase activity"/>
    <property type="evidence" value="ECO:0007669"/>
    <property type="project" value="TreeGrafter"/>
</dbReference>
<dbReference type="InterPro" id="IPR001054">
    <property type="entry name" value="A/G_cyclase"/>
</dbReference>
<gene>
    <name evidence="8" type="ORF">PXEA_LOCUS6374</name>
</gene>
<proteinExistence type="predicted"/>
<keyword evidence="4" id="KW-1133">Transmembrane helix</keyword>
<comment type="subcellular location">
    <subcellularLocation>
        <location evidence="1">Membrane</location>
    </subcellularLocation>
</comment>
<dbReference type="GO" id="GO:0007168">
    <property type="term" value="P:receptor guanylyl cyclase signaling pathway"/>
    <property type="evidence" value="ECO:0007669"/>
    <property type="project" value="TreeGrafter"/>
</dbReference>
<dbReference type="Gene3D" id="3.30.70.1230">
    <property type="entry name" value="Nucleotide cyclase"/>
    <property type="match status" value="1"/>
</dbReference>
<dbReference type="PANTHER" id="PTHR11920:SF335">
    <property type="entry name" value="GUANYLATE CYCLASE"/>
    <property type="match status" value="1"/>
</dbReference>
<dbReference type="Proteomes" id="UP000784294">
    <property type="component" value="Unassembled WGS sequence"/>
</dbReference>
<evidence type="ECO:0000256" key="2">
    <source>
        <dbReference type="ARBA" id="ARBA00022692"/>
    </source>
</evidence>
<keyword evidence="9" id="KW-1185">Reference proteome</keyword>
<protein>
    <recommendedName>
        <fullName evidence="7">Guanylate cyclase domain-containing protein</fullName>
    </recommendedName>
</protein>
<dbReference type="GO" id="GO:0001653">
    <property type="term" value="F:peptide receptor activity"/>
    <property type="evidence" value="ECO:0007669"/>
    <property type="project" value="TreeGrafter"/>
</dbReference>
<dbReference type="Pfam" id="PF00211">
    <property type="entry name" value="Guanylate_cyc"/>
    <property type="match status" value="1"/>
</dbReference>
<keyword evidence="2" id="KW-0812">Transmembrane</keyword>
<feature type="domain" description="Guanylate cyclase" evidence="7">
    <location>
        <begin position="1"/>
        <end position="79"/>
    </location>
</feature>
<dbReference type="SUPFAM" id="SSF55073">
    <property type="entry name" value="Nucleotide cyclase"/>
    <property type="match status" value="1"/>
</dbReference>
<evidence type="ECO:0000256" key="1">
    <source>
        <dbReference type="ARBA" id="ARBA00004370"/>
    </source>
</evidence>
<sequence>MLNTLYTLFDEIIESFDVYKVETIGDAYMVASGLPVRNGHRHVVEISRMAMAFLKTCLIFEIPHQPSRRLDLRIGIHSGRDALNSVLFVPEL</sequence>
<name>A0A448WJ40_9PLAT</name>
<keyword evidence="6" id="KW-0456">Lyase</keyword>
<dbReference type="InterPro" id="IPR029787">
    <property type="entry name" value="Nucleotide_cyclase"/>
</dbReference>
<comment type="caution">
    <text evidence="8">The sequence shown here is derived from an EMBL/GenBank/DDBJ whole genome shotgun (WGS) entry which is preliminary data.</text>
</comment>
<dbReference type="AlphaFoldDB" id="A0A448WJ40"/>
<dbReference type="GO" id="GO:0035556">
    <property type="term" value="P:intracellular signal transduction"/>
    <property type="evidence" value="ECO:0007669"/>
    <property type="project" value="InterPro"/>
</dbReference>
<evidence type="ECO:0000256" key="5">
    <source>
        <dbReference type="ARBA" id="ARBA00023136"/>
    </source>
</evidence>
<dbReference type="CDD" id="cd07302">
    <property type="entry name" value="CHD"/>
    <property type="match status" value="1"/>
</dbReference>
<organism evidence="8 9">
    <name type="scientific">Protopolystoma xenopodis</name>
    <dbReference type="NCBI Taxonomy" id="117903"/>
    <lineage>
        <taxon>Eukaryota</taxon>
        <taxon>Metazoa</taxon>
        <taxon>Spiralia</taxon>
        <taxon>Lophotrochozoa</taxon>
        <taxon>Platyhelminthes</taxon>
        <taxon>Monogenea</taxon>
        <taxon>Polyopisthocotylea</taxon>
        <taxon>Polystomatidea</taxon>
        <taxon>Polystomatidae</taxon>
        <taxon>Protopolystoma</taxon>
    </lineage>
</organism>
<dbReference type="PANTHER" id="PTHR11920">
    <property type="entry name" value="GUANYLYL CYCLASE"/>
    <property type="match status" value="1"/>
</dbReference>
<accession>A0A448WJ40</accession>
<dbReference type="PROSITE" id="PS50125">
    <property type="entry name" value="GUANYLATE_CYCLASE_2"/>
    <property type="match status" value="1"/>
</dbReference>
<keyword evidence="3" id="KW-0547">Nucleotide-binding</keyword>
<evidence type="ECO:0000256" key="6">
    <source>
        <dbReference type="ARBA" id="ARBA00023239"/>
    </source>
</evidence>